<sequence>MFSRCAVFGLPAPPIACFFIFLLASVFYQNGQNFSGHL</sequence>
<evidence type="ECO:0000313" key="3">
    <source>
        <dbReference type="Proteomes" id="UP000294820"/>
    </source>
</evidence>
<dbReference type="EMBL" id="LT615367">
    <property type="protein sequence ID" value="SLM61913.1"/>
    <property type="molecule type" value="Genomic_DNA"/>
</dbReference>
<keyword evidence="3" id="KW-1185">Reference proteome</keyword>
<name>A0A375A7A3_9GAMM</name>
<keyword evidence="1" id="KW-0472">Membrane</keyword>
<protein>
    <submittedName>
        <fullName evidence="2">Uncharacterized protein</fullName>
    </submittedName>
</protein>
<keyword evidence="1" id="KW-1133">Transmembrane helix</keyword>
<evidence type="ECO:0000313" key="2">
    <source>
        <dbReference type="EMBL" id="SLM61913.1"/>
    </source>
</evidence>
<proteinExistence type="predicted"/>
<keyword evidence="1" id="KW-0812">Transmembrane</keyword>
<dbReference type="KEGG" id="daq:DAQ1742_00849"/>
<gene>
    <name evidence="2" type="ORF">DAQ1742_00849</name>
</gene>
<accession>A0A375A7A3</accession>
<dbReference type="Proteomes" id="UP000294820">
    <property type="component" value="Chromosome 1"/>
</dbReference>
<evidence type="ECO:0000256" key="1">
    <source>
        <dbReference type="SAM" id="Phobius"/>
    </source>
</evidence>
<reference evidence="2 3" key="1">
    <citation type="submission" date="2016-09" db="EMBL/GenBank/DDBJ databases">
        <authorList>
            <person name="Reverchon S."/>
            <person name="Nasser W."/>
            <person name="Leonard S."/>
            <person name="Brochier C."/>
            <person name="Duprey A."/>
        </authorList>
    </citation>
    <scope>NUCLEOTIDE SEQUENCE [LARGE SCALE GENOMIC DNA]</scope>
    <source>
        <strain evidence="2 3">174/2</strain>
    </source>
</reference>
<feature type="transmembrane region" description="Helical" evidence="1">
    <location>
        <begin position="7"/>
        <end position="28"/>
    </location>
</feature>
<organism evidence="2 3">
    <name type="scientific">Dickeya aquatica</name>
    <dbReference type="NCBI Taxonomy" id="1401087"/>
    <lineage>
        <taxon>Bacteria</taxon>
        <taxon>Pseudomonadati</taxon>
        <taxon>Pseudomonadota</taxon>
        <taxon>Gammaproteobacteria</taxon>
        <taxon>Enterobacterales</taxon>
        <taxon>Pectobacteriaceae</taxon>
        <taxon>Dickeya</taxon>
    </lineage>
</organism>
<dbReference type="AlphaFoldDB" id="A0A375A7A3"/>